<keyword evidence="2" id="KW-1185">Reference proteome</keyword>
<gene>
    <name evidence="1" type="ORF">SARC_12672</name>
</gene>
<evidence type="ECO:0000313" key="2">
    <source>
        <dbReference type="Proteomes" id="UP000054560"/>
    </source>
</evidence>
<dbReference type="EMBL" id="KQ244084">
    <property type="protein sequence ID" value="KNC74788.1"/>
    <property type="molecule type" value="Genomic_DNA"/>
</dbReference>
<accession>A0A0L0FFG7</accession>
<evidence type="ECO:0000313" key="1">
    <source>
        <dbReference type="EMBL" id="KNC74788.1"/>
    </source>
</evidence>
<feature type="non-terminal residue" evidence="1">
    <location>
        <position position="1"/>
    </location>
</feature>
<dbReference type="RefSeq" id="XP_014148690.1">
    <property type="nucleotide sequence ID" value="XM_014293215.1"/>
</dbReference>
<protein>
    <recommendedName>
        <fullName evidence="3">CNNM transmembrane domain-containing protein</fullName>
    </recommendedName>
</protein>
<dbReference type="GeneID" id="25913176"/>
<proteinExistence type="predicted"/>
<evidence type="ECO:0008006" key="3">
    <source>
        <dbReference type="Google" id="ProtNLM"/>
    </source>
</evidence>
<organism evidence="1 2">
    <name type="scientific">Sphaeroforma arctica JP610</name>
    <dbReference type="NCBI Taxonomy" id="667725"/>
    <lineage>
        <taxon>Eukaryota</taxon>
        <taxon>Ichthyosporea</taxon>
        <taxon>Ichthyophonida</taxon>
        <taxon>Sphaeroforma</taxon>
    </lineage>
</organism>
<sequence length="60" mass="6065">SLLPTLKDSISSEETSLVVSEARSSVREGSVEDIAAANLGLVDLLASSIVLAMTTASTGT</sequence>
<dbReference type="AlphaFoldDB" id="A0A0L0FFG7"/>
<name>A0A0L0FFG7_9EUKA</name>
<reference evidence="1 2" key="1">
    <citation type="submission" date="2011-02" db="EMBL/GenBank/DDBJ databases">
        <title>The Genome Sequence of Sphaeroforma arctica JP610.</title>
        <authorList>
            <consortium name="The Broad Institute Genome Sequencing Platform"/>
            <person name="Russ C."/>
            <person name="Cuomo C."/>
            <person name="Young S.K."/>
            <person name="Zeng Q."/>
            <person name="Gargeya S."/>
            <person name="Alvarado L."/>
            <person name="Berlin A."/>
            <person name="Chapman S.B."/>
            <person name="Chen Z."/>
            <person name="Freedman E."/>
            <person name="Gellesch M."/>
            <person name="Goldberg J."/>
            <person name="Griggs A."/>
            <person name="Gujja S."/>
            <person name="Heilman E."/>
            <person name="Heiman D."/>
            <person name="Howarth C."/>
            <person name="Mehta T."/>
            <person name="Neiman D."/>
            <person name="Pearson M."/>
            <person name="Roberts A."/>
            <person name="Saif S."/>
            <person name="Shea T."/>
            <person name="Shenoy N."/>
            <person name="Sisk P."/>
            <person name="Stolte C."/>
            <person name="Sykes S."/>
            <person name="White J."/>
            <person name="Yandava C."/>
            <person name="Burger G."/>
            <person name="Gray M.W."/>
            <person name="Holland P.W.H."/>
            <person name="King N."/>
            <person name="Lang F.B.F."/>
            <person name="Roger A.J."/>
            <person name="Ruiz-Trillo I."/>
            <person name="Haas B."/>
            <person name="Nusbaum C."/>
            <person name="Birren B."/>
        </authorList>
    </citation>
    <scope>NUCLEOTIDE SEQUENCE [LARGE SCALE GENOMIC DNA]</scope>
    <source>
        <strain evidence="1 2">JP610</strain>
    </source>
</reference>
<dbReference type="Proteomes" id="UP000054560">
    <property type="component" value="Unassembled WGS sequence"/>
</dbReference>